<keyword evidence="4 10" id="KW-0813">Transport</keyword>
<dbReference type="EMBL" id="SWVK01000002">
    <property type="protein sequence ID" value="NFN33983.1"/>
    <property type="molecule type" value="Genomic_DNA"/>
</dbReference>
<keyword evidence="9 10" id="KW-0066">ATP synthesis</keyword>
<dbReference type="PRINTS" id="PR00126">
    <property type="entry name" value="ATPASEGAMMA"/>
</dbReference>
<evidence type="ECO:0000313" key="18">
    <source>
        <dbReference type="Proteomes" id="UP000486903"/>
    </source>
</evidence>
<dbReference type="GO" id="GO:0005886">
    <property type="term" value="C:plasma membrane"/>
    <property type="evidence" value="ECO:0007669"/>
    <property type="project" value="UniProtKB-SubCell"/>
</dbReference>
<name>A0A0C2N6P0_CLOBO</name>
<evidence type="ECO:0000256" key="5">
    <source>
        <dbReference type="ARBA" id="ARBA00022781"/>
    </source>
</evidence>
<dbReference type="RefSeq" id="WP_003369206.1">
    <property type="nucleotide sequence ID" value="NZ_CP010520.1"/>
</dbReference>
<keyword evidence="6 10" id="KW-0406">Ion transport</keyword>
<dbReference type="AlphaFoldDB" id="A0A0C2N6P0"/>
<evidence type="ECO:0000256" key="2">
    <source>
        <dbReference type="ARBA" id="ARBA00004170"/>
    </source>
</evidence>
<dbReference type="PANTHER" id="PTHR11693:SF22">
    <property type="entry name" value="ATP SYNTHASE SUBUNIT GAMMA, MITOCHONDRIAL"/>
    <property type="match status" value="1"/>
</dbReference>
<dbReference type="EMBL" id="SXFB01000009">
    <property type="protein sequence ID" value="NFV26934.1"/>
    <property type="molecule type" value="Genomic_DNA"/>
</dbReference>
<keyword evidence="10" id="KW-1003">Cell membrane</keyword>
<evidence type="ECO:0000313" key="11">
    <source>
        <dbReference type="EMBL" id="NFA42492.1"/>
    </source>
</evidence>
<comment type="caution">
    <text evidence="11">The sequence shown here is derived from an EMBL/GenBank/DDBJ whole genome shotgun (WGS) entry which is preliminary data.</text>
</comment>
<evidence type="ECO:0000256" key="3">
    <source>
        <dbReference type="ARBA" id="ARBA00007681"/>
    </source>
</evidence>
<dbReference type="CDD" id="cd12151">
    <property type="entry name" value="F1-ATPase_gamma"/>
    <property type="match status" value="1"/>
</dbReference>
<evidence type="ECO:0000313" key="17">
    <source>
        <dbReference type="Proteomes" id="UP000476820"/>
    </source>
</evidence>
<dbReference type="InterPro" id="IPR000131">
    <property type="entry name" value="ATP_synth_F1_gsu"/>
</dbReference>
<evidence type="ECO:0000256" key="8">
    <source>
        <dbReference type="ARBA" id="ARBA00023196"/>
    </source>
</evidence>
<dbReference type="GO" id="GO:0005524">
    <property type="term" value="F:ATP binding"/>
    <property type="evidence" value="ECO:0007669"/>
    <property type="project" value="UniProtKB-UniRule"/>
</dbReference>
<evidence type="ECO:0000256" key="6">
    <source>
        <dbReference type="ARBA" id="ARBA00023065"/>
    </source>
</evidence>
<dbReference type="Proteomes" id="UP000472355">
    <property type="component" value="Unassembled WGS sequence"/>
</dbReference>
<dbReference type="GO" id="GO:0042777">
    <property type="term" value="P:proton motive force-driven plasma membrane ATP synthesis"/>
    <property type="evidence" value="ECO:0007669"/>
    <property type="project" value="UniProtKB-UniRule"/>
</dbReference>
<keyword evidence="7 10" id="KW-0472">Membrane</keyword>
<dbReference type="SMR" id="A0A0C2N6P0"/>
<accession>A0A0C2N6P0</accession>
<dbReference type="GO" id="GO:0045259">
    <property type="term" value="C:proton-transporting ATP synthase complex"/>
    <property type="evidence" value="ECO:0007669"/>
    <property type="project" value="UniProtKB-KW"/>
</dbReference>
<evidence type="ECO:0000313" key="12">
    <source>
        <dbReference type="EMBL" id="NFF89421.1"/>
    </source>
</evidence>
<keyword evidence="8 10" id="KW-0139">CF(1)</keyword>
<evidence type="ECO:0000256" key="10">
    <source>
        <dbReference type="HAMAP-Rule" id="MF_00815"/>
    </source>
</evidence>
<organism evidence="11 15">
    <name type="scientific">Clostridium botulinum</name>
    <dbReference type="NCBI Taxonomy" id="1491"/>
    <lineage>
        <taxon>Bacteria</taxon>
        <taxon>Bacillati</taxon>
        <taxon>Bacillota</taxon>
        <taxon>Clostridia</taxon>
        <taxon>Eubacteriales</taxon>
        <taxon>Clostridiaceae</taxon>
        <taxon>Clostridium</taxon>
    </lineage>
</organism>
<evidence type="ECO:0000313" key="14">
    <source>
        <dbReference type="EMBL" id="NFV26934.1"/>
    </source>
</evidence>
<protein>
    <recommendedName>
        <fullName evidence="10">ATP synthase gamma chain</fullName>
    </recommendedName>
    <alternativeName>
        <fullName evidence="10">ATP synthase F1 sector gamma subunit</fullName>
    </alternativeName>
    <alternativeName>
        <fullName evidence="10">F-ATPase gamma subunit</fullName>
    </alternativeName>
</protein>
<sequence>MGSAGLIEIKRRIKSVESTRKITNAMGLVATSKLRKTRKELFINKKFFEETEKIIEKLASTISQDDDSIYFKSNKSKYKLYILVSSDTGLCGSYNNTVVSYLDSLVRDEKENIKVITVGSKGLSYVKRIGLDTIADYVDIPDIPTVKEVKIVFESALKMYKDGEVSEINIVYLDFVSPVKQEPKAEKLLPIERITSVPEEFITEPNSEEVLNNALNIHLKGKFRNILLSAKCSEQSSRMTAMNGATQNANDILDNLNLKYNRIRQQIITQEISEIVGGAEAQK</sequence>
<dbReference type="PANTHER" id="PTHR11693">
    <property type="entry name" value="ATP SYNTHASE GAMMA CHAIN"/>
    <property type="match status" value="1"/>
</dbReference>
<dbReference type="InterPro" id="IPR023632">
    <property type="entry name" value="ATP_synth_F1_gsu_CS"/>
</dbReference>
<dbReference type="Proteomes" id="UP000486903">
    <property type="component" value="Unassembled WGS sequence"/>
</dbReference>
<dbReference type="NCBIfam" id="TIGR01146">
    <property type="entry name" value="ATPsyn_F1gamma"/>
    <property type="match status" value="1"/>
</dbReference>
<evidence type="ECO:0000313" key="16">
    <source>
        <dbReference type="Proteomes" id="UP000473681"/>
    </source>
</evidence>
<dbReference type="Gene3D" id="3.40.1380.10">
    <property type="match status" value="1"/>
</dbReference>
<evidence type="ECO:0000313" key="13">
    <source>
        <dbReference type="EMBL" id="NFN33983.1"/>
    </source>
</evidence>
<dbReference type="GO" id="GO:0046933">
    <property type="term" value="F:proton-transporting ATP synthase activity, rotational mechanism"/>
    <property type="evidence" value="ECO:0007669"/>
    <property type="project" value="UniProtKB-UniRule"/>
</dbReference>
<comment type="function">
    <text evidence="1 10">Produces ATP from ADP in the presence of a proton gradient across the membrane. The gamma chain is believed to be important in regulating ATPase activity and the flow of protons through the CF(0) complex.</text>
</comment>
<dbReference type="Proteomes" id="UP000476820">
    <property type="component" value="Unassembled WGS sequence"/>
</dbReference>
<reference evidence="16 17" key="2">
    <citation type="submission" date="2019-04" db="EMBL/GenBank/DDBJ databases">
        <title>Genome sequencing of Clostridium botulinum Groups I-IV and Clostridium butyricum.</title>
        <authorList>
            <person name="Brunt J."/>
            <person name="Van Vliet A.H.M."/>
            <person name="Stringer S.C."/>
            <person name="Carter A.T."/>
            <person name="Peck M.W."/>
        </authorList>
    </citation>
    <scope>NUCLEOTIDE SEQUENCE [LARGE SCALE GENOMIC DNA]</scope>
    <source>
        <strain evidence="12 17">1605</strain>
        <strain evidence="14 18">BL81</strain>
        <strain evidence="13 16">CB-K-33E</strain>
    </source>
</reference>
<evidence type="ECO:0000256" key="7">
    <source>
        <dbReference type="ARBA" id="ARBA00023136"/>
    </source>
</evidence>
<gene>
    <name evidence="10" type="primary">atpG</name>
    <name evidence="11" type="ORF">EXM65_07810</name>
    <name evidence="12" type="ORF">FC774_16370</name>
    <name evidence="13" type="ORF">FDB51_02355</name>
    <name evidence="14" type="ORF">FDG31_12310</name>
</gene>
<dbReference type="PROSITE" id="PS00153">
    <property type="entry name" value="ATPASE_GAMMA"/>
    <property type="match status" value="1"/>
</dbReference>
<dbReference type="Pfam" id="PF00231">
    <property type="entry name" value="ATP-synt"/>
    <property type="match status" value="1"/>
</dbReference>
<dbReference type="OrthoDB" id="9812769at2"/>
<evidence type="ECO:0000256" key="9">
    <source>
        <dbReference type="ARBA" id="ARBA00023310"/>
    </source>
</evidence>
<proteinExistence type="inferred from homology"/>
<reference evidence="11 15" key="1">
    <citation type="submission" date="2019-02" db="EMBL/GenBank/DDBJ databases">
        <title>Genome sequencing of Clostridium botulinum clinical isolates.</title>
        <authorList>
            <person name="Brunt J."/>
            <person name="Van Vliet A.H.M."/>
            <person name="Stringer S.C."/>
            <person name="Grant K.A."/>
            <person name="Carter A.C."/>
            <person name="Peck M.W."/>
        </authorList>
    </citation>
    <scope>NUCLEOTIDE SEQUENCE [LARGE SCALE GENOMIC DNA]</scope>
    <source>
        <strain evidence="11 15">H113700579</strain>
    </source>
</reference>
<evidence type="ECO:0000313" key="15">
    <source>
        <dbReference type="Proteomes" id="UP000472355"/>
    </source>
</evidence>
<dbReference type="HAMAP" id="MF_00815">
    <property type="entry name" value="ATP_synth_gamma_bact"/>
    <property type="match status" value="1"/>
</dbReference>
<evidence type="ECO:0000256" key="1">
    <source>
        <dbReference type="ARBA" id="ARBA00003456"/>
    </source>
</evidence>
<dbReference type="Proteomes" id="UP000473681">
    <property type="component" value="Unassembled WGS sequence"/>
</dbReference>
<evidence type="ECO:0000256" key="4">
    <source>
        <dbReference type="ARBA" id="ARBA00022448"/>
    </source>
</evidence>
<dbReference type="Gene3D" id="1.10.287.80">
    <property type="entry name" value="ATP synthase, gamma subunit, helix hairpin domain"/>
    <property type="match status" value="1"/>
</dbReference>
<dbReference type="EMBL" id="SWOV01000067">
    <property type="protein sequence ID" value="NFF89421.1"/>
    <property type="molecule type" value="Genomic_DNA"/>
</dbReference>
<dbReference type="InterPro" id="IPR035968">
    <property type="entry name" value="ATP_synth_F1_ATPase_gsu"/>
</dbReference>
<comment type="subunit">
    <text evidence="10">F-type ATPases have 2 components, CF(1) - the catalytic core - and CF(0) - the membrane proton channel. CF(1) has five subunits: alpha(3), beta(3), gamma(1), delta(1), epsilon(1). CF(0) has three main subunits: a, b and c.</text>
</comment>
<keyword evidence="5 10" id="KW-0375">Hydrogen ion transport</keyword>
<comment type="subcellular location">
    <subcellularLocation>
        <location evidence="10">Cell membrane</location>
        <topology evidence="10">Peripheral membrane protein</topology>
    </subcellularLocation>
    <subcellularLocation>
        <location evidence="2">Membrane</location>
        <topology evidence="2">Peripheral membrane protein</topology>
    </subcellularLocation>
</comment>
<comment type="similarity">
    <text evidence="3 10">Belongs to the ATPase gamma chain family.</text>
</comment>
<dbReference type="SUPFAM" id="SSF52943">
    <property type="entry name" value="ATP synthase (F1-ATPase), gamma subunit"/>
    <property type="match status" value="1"/>
</dbReference>
<dbReference type="EMBL" id="SGKU01000017">
    <property type="protein sequence ID" value="NFA42492.1"/>
    <property type="molecule type" value="Genomic_DNA"/>
</dbReference>